<keyword evidence="3" id="KW-0408">Iron</keyword>
<dbReference type="PANTHER" id="PTHR22966:SF61">
    <property type="entry name" value="2-AMINOETHANETHIOL DIOXYGENASE"/>
    <property type="match status" value="1"/>
</dbReference>
<evidence type="ECO:0000313" key="6">
    <source>
        <dbReference type="Proteomes" id="UP001174136"/>
    </source>
</evidence>
<evidence type="ECO:0000256" key="4">
    <source>
        <dbReference type="SAM" id="Phobius"/>
    </source>
</evidence>
<dbReference type="GO" id="GO:0016702">
    <property type="term" value="F:oxidoreductase activity, acting on single donors with incorporation of molecular oxygen, incorporation of two atoms of oxygen"/>
    <property type="evidence" value="ECO:0007669"/>
    <property type="project" value="InterPro"/>
</dbReference>
<dbReference type="GO" id="GO:0005739">
    <property type="term" value="C:mitochondrion"/>
    <property type="evidence" value="ECO:0007669"/>
    <property type="project" value="TreeGrafter"/>
</dbReference>
<keyword evidence="6" id="KW-1185">Reference proteome</keyword>
<keyword evidence="1" id="KW-0479">Metal-binding</keyword>
<evidence type="ECO:0000256" key="2">
    <source>
        <dbReference type="ARBA" id="ARBA00023002"/>
    </source>
</evidence>
<comment type="caution">
    <text evidence="5">The sequence shown here is derived from an EMBL/GenBank/DDBJ whole genome shotgun (WGS) entry which is preliminary data.</text>
</comment>
<reference evidence="5" key="1">
    <citation type="journal article" date="2023" name="Front. Mar. Sci.">
        <title>A new Merluccius polli reference genome to investigate the effects of global change in West African waters.</title>
        <authorList>
            <person name="Mateo J.L."/>
            <person name="Blanco-Fernandez C."/>
            <person name="Garcia-Vazquez E."/>
            <person name="Machado-Schiaffino G."/>
        </authorList>
    </citation>
    <scope>NUCLEOTIDE SEQUENCE</scope>
    <source>
        <strain evidence="5">C29</strain>
        <tissue evidence="5">Fin</tissue>
    </source>
</reference>
<accession>A0AA47P8K7</accession>
<evidence type="ECO:0000256" key="3">
    <source>
        <dbReference type="ARBA" id="ARBA00023004"/>
    </source>
</evidence>
<name>A0AA47P8K7_MERPO</name>
<dbReference type="CDD" id="cd20289">
    <property type="entry name" value="cupin_ADO"/>
    <property type="match status" value="1"/>
</dbReference>
<keyword evidence="5" id="KW-0223">Dioxygenase</keyword>
<dbReference type="AlphaFoldDB" id="A0AA47P8K7"/>
<keyword evidence="4" id="KW-0472">Membrane</keyword>
<dbReference type="Proteomes" id="UP001174136">
    <property type="component" value="Unassembled WGS sequence"/>
</dbReference>
<dbReference type="PANTHER" id="PTHR22966">
    <property type="entry name" value="2-AMINOETHANETHIOL DIOXYGENASE"/>
    <property type="match status" value="1"/>
</dbReference>
<evidence type="ECO:0000256" key="1">
    <source>
        <dbReference type="ARBA" id="ARBA00022723"/>
    </source>
</evidence>
<keyword evidence="2" id="KW-0560">Oxidoreductase</keyword>
<dbReference type="InterPro" id="IPR012864">
    <property type="entry name" value="PCO/ADO"/>
</dbReference>
<dbReference type="InterPro" id="IPR014710">
    <property type="entry name" value="RmlC-like_jellyroll"/>
</dbReference>
<keyword evidence="4" id="KW-1133">Transmembrane helix</keyword>
<dbReference type="Gene3D" id="2.60.120.10">
    <property type="entry name" value="Jelly Rolls"/>
    <property type="match status" value="1"/>
</dbReference>
<proteinExistence type="predicted"/>
<gene>
    <name evidence="5" type="primary">Ado</name>
    <name evidence="5" type="ORF">N1851_007358</name>
</gene>
<dbReference type="Pfam" id="PF07847">
    <property type="entry name" value="PCO_ADO"/>
    <property type="match status" value="1"/>
</dbReference>
<dbReference type="EMBL" id="JAOPHQ010001263">
    <property type="protein sequence ID" value="KAK0151353.1"/>
    <property type="molecule type" value="Genomic_DNA"/>
</dbReference>
<feature type="transmembrane region" description="Helical" evidence="4">
    <location>
        <begin position="368"/>
        <end position="389"/>
    </location>
</feature>
<dbReference type="InterPro" id="IPR011051">
    <property type="entry name" value="RmlC_Cupin_sf"/>
</dbReference>
<keyword evidence="4" id="KW-0812">Transmembrane</keyword>
<protein>
    <submittedName>
        <fullName evidence="5">2-aminoethanethiol dioxygenase</fullName>
    </submittedName>
</protein>
<dbReference type="GO" id="GO:0046872">
    <property type="term" value="F:metal ion binding"/>
    <property type="evidence" value="ECO:0007669"/>
    <property type="project" value="UniProtKB-KW"/>
</dbReference>
<organism evidence="5 6">
    <name type="scientific">Merluccius polli</name>
    <name type="common">Benguela hake</name>
    <name type="synonym">Merluccius cadenati</name>
    <dbReference type="NCBI Taxonomy" id="89951"/>
    <lineage>
        <taxon>Eukaryota</taxon>
        <taxon>Metazoa</taxon>
        <taxon>Chordata</taxon>
        <taxon>Craniata</taxon>
        <taxon>Vertebrata</taxon>
        <taxon>Euteleostomi</taxon>
        <taxon>Actinopterygii</taxon>
        <taxon>Neopterygii</taxon>
        <taxon>Teleostei</taxon>
        <taxon>Neoteleostei</taxon>
        <taxon>Acanthomorphata</taxon>
        <taxon>Zeiogadaria</taxon>
        <taxon>Gadariae</taxon>
        <taxon>Gadiformes</taxon>
        <taxon>Gadoidei</taxon>
        <taxon>Merlucciidae</taxon>
        <taxon>Merluccius</taxon>
    </lineage>
</organism>
<dbReference type="SUPFAM" id="SSF51182">
    <property type="entry name" value="RmlC-like cupins"/>
    <property type="match status" value="1"/>
</dbReference>
<evidence type="ECO:0000313" key="5">
    <source>
        <dbReference type="EMBL" id="KAK0151353.1"/>
    </source>
</evidence>
<sequence>MRPGDDAVMNGSVVQQVARQALLTFRAGGRCLQEQQSKLAALLAEVRAADLRLVEPRHADPQQHLLHQHHHHLLHQHGGGALPPVTYMQICETDAFSMGVFLLKRGASIPLHDHPGMHGMLKIMYGKARVTCFDRLDGSAAPAAGPPPSAPPLHRAVLRSSGELTEHSGPCVLAPHRDNLHRIDAVDGPTAFLDILAPPYDPDDGRDCHYYRVVPVPETGTGPHAGEQHGSEVWLMEISQPPDFWCGSEPYPGPGVWCLVTGRCRRRSSLRANLRPHCSHVNGFSPVCVRMCVVRWSLRLKLRMHTRHWNGLWPVWMRTWRLSSSERENLRSQPAAGHGYGRSCTGVLLGRFGYFLGRRMGRRGRLWWWWWVNAAAMMGPSAAAGAASVKFLMVFSGVRGGGGGGGGIRSDSSGYAGRVKASVVRQGEQRCVRGGVFGRGAVGGRRGGGGWVGVVVVVVVVGHRAGVGRGRVRGGVHVVADVRLAVRHGARLSWRKCWTALLAKCRDIDTGHVNSIRLPAPSGSTGKLPVNDACVGA</sequence>